<keyword evidence="5 13" id="KW-0328">Glycosyltransferase</keyword>
<keyword evidence="9 13" id="KW-1133">Transmembrane helix</keyword>
<evidence type="ECO:0000313" key="15">
    <source>
        <dbReference type="Proteomes" id="UP001154114"/>
    </source>
</evidence>
<dbReference type="GO" id="GO:0006506">
    <property type="term" value="P:GPI anchor biosynthetic process"/>
    <property type="evidence" value="ECO:0007669"/>
    <property type="project" value="UniProtKB-KW"/>
</dbReference>
<dbReference type="InterPro" id="IPR007704">
    <property type="entry name" value="PIG-M"/>
</dbReference>
<evidence type="ECO:0000256" key="6">
    <source>
        <dbReference type="ARBA" id="ARBA00022679"/>
    </source>
</evidence>
<evidence type="ECO:0000256" key="4">
    <source>
        <dbReference type="ARBA" id="ARBA00022502"/>
    </source>
</evidence>
<evidence type="ECO:0000256" key="3">
    <source>
        <dbReference type="ARBA" id="ARBA00011071"/>
    </source>
</evidence>
<evidence type="ECO:0000313" key="14">
    <source>
        <dbReference type="EMBL" id="CAD0206082.1"/>
    </source>
</evidence>
<evidence type="ECO:0000256" key="5">
    <source>
        <dbReference type="ARBA" id="ARBA00022676"/>
    </source>
</evidence>
<dbReference type="GO" id="GO:0051751">
    <property type="term" value="F:alpha-1,4-mannosyltransferase activity"/>
    <property type="evidence" value="ECO:0007669"/>
    <property type="project" value="InterPro"/>
</dbReference>
<keyword evidence="6 13" id="KW-0808">Transferase</keyword>
<keyword evidence="8 13" id="KW-0256">Endoplasmic reticulum</keyword>
<feature type="transmembrane region" description="Helical" evidence="13">
    <location>
        <begin position="9"/>
        <end position="27"/>
    </location>
</feature>
<reference evidence="14" key="1">
    <citation type="submission" date="2021-12" db="EMBL/GenBank/DDBJ databases">
        <authorList>
            <person name="King R."/>
        </authorList>
    </citation>
    <scope>NUCLEOTIDE SEQUENCE</scope>
</reference>
<keyword evidence="15" id="KW-1185">Reference proteome</keyword>
<dbReference type="GO" id="GO:0005789">
    <property type="term" value="C:endoplasmic reticulum membrane"/>
    <property type="evidence" value="ECO:0007669"/>
    <property type="project" value="UniProtKB-SubCell"/>
</dbReference>
<name>A0A9N8L4T2_CHRIL</name>
<comment type="similarity">
    <text evidence="3 13">Belongs to the PIGM family.</text>
</comment>
<dbReference type="PANTHER" id="PTHR12886:SF0">
    <property type="entry name" value="GPI MANNOSYLTRANSFERASE 1"/>
    <property type="match status" value="1"/>
</dbReference>
<gene>
    <name evidence="14" type="ORF">CINC_LOCUS8378</name>
</gene>
<evidence type="ECO:0000256" key="2">
    <source>
        <dbReference type="ARBA" id="ARBA00004687"/>
    </source>
</evidence>
<dbReference type="GO" id="GO:0004376">
    <property type="term" value="F:GPI mannosyltransferase activity"/>
    <property type="evidence" value="ECO:0007669"/>
    <property type="project" value="InterPro"/>
</dbReference>
<organism evidence="14 15">
    <name type="scientific">Chrysodeixis includens</name>
    <name type="common">Soybean looper</name>
    <name type="synonym">Pseudoplusia includens</name>
    <dbReference type="NCBI Taxonomy" id="689277"/>
    <lineage>
        <taxon>Eukaryota</taxon>
        <taxon>Metazoa</taxon>
        <taxon>Ecdysozoa</taxon>
        <taxon>Arthropoda</taxon>
        <taxon>Hexapoda</taxon>
        <taxon>Insecta</taxon>
        <taxon>Pterygota</taxon>
        <taxon>Neoptera</taxon>
        <taxon>Endopterygota</taxon>
        <taxon>Lepidoptera</taxon>
        <taxon>Glossata</taxon>
        <taxon>Ditrysia</taxon>
        <taxon>Noctuoidea</taxon>
        <taxon>Noctuidae</taxon>
        <taxon>Plusiinae</taxon>
        <taxon>Chrysodeixis</taxon>
    </lineage>
</organism>
<feature type="transmembrane region" description="Helical" evidence="13">
    <location>
        <begin position="167"/>
        <end position="186"/>
    </location>
</feature>
<comment type="function">
    <text evidence="11 13">Catalytic subunit of the glycosylphosphatidylinositol-mannosyltransferase I complex which catalyzes the transfer of the first mannose, via an alpha-1,4 bond from a dolichol-phosphate-mannose (Dol-P-Man) to the glucosaminyl acyl phosphatidylinositol (GlcN-(acyl)PI) intermediate to generate alpha-D-Man-(1-&gt;4)-alpha-D-GlcN-(1-&gt;6)-(1-radyl,2-acyl-sn-glycero-3-phospho)-2-acyl-inositol and participates in the sixth step of the glycosylphosphatidylinositol-anchor biosynthesis.</text>
</comment>
<evidence type="ECO:0000256" key="7">
    <source>
        <dbReference type="ARBA" id="ARBA00022692"/>
    </source>
</evidence>
<evidence type="ECO:0000256" key="10">
    <source>
        <dbReference type="ARBA" id="ARBA00023136"/>
    </source>
</evidence>
<comment type="subcellular location">
    <subcellularLocation>
        <location evidence="1 13">Endoplasmic reticulum membrane</location>
        <topology evidence="1 13">Multi-pass membrane protein</topology>
    </subcellularLocation>
</comment>
<dbReference type="EC" id="2.4.1.-" evidence="13"/>
<feature type="transmembrane region" description="Helical" evidence="13">
    <location>
        <begin position="310"/>
        <end position="332"/>
    </location>
</feature>
<dbReference type="Pfam" id="PF05007">
    <property type="entry name" value="Mannosyl_trans"/>
    <property type="match status" value="1"/>
</dbReference>
<feature type="transmembrane region" description="Helical" evidence="13">
    <location>
        <begin position="220"/>
        <end position="241"/>
    </location>
</feature>
<evidence type="ECO:0000256" key="13">
    <source>
        <dbReference type="RuleBase" id="RU365064"/>
    </source>
</evidence>
<accession>A0A9N8L4T2</accession>
<dbReference type="OrthoDB" id="1741594at2759"/>
<evidence type="ECO:0000256" key="8">
    <source>
        <dbReference type="ARBA" id="ARBA00022824"/>
    </source>
</evidence>
<dbReference type="AlphaFoldDB" id="A0A9N8L4T2"/>
<evidence type="ECO:0000256" key="11">
    <source>
        <dbReference type="ARBA" id="ARBA00093408"/>
    </source>
</evidence>
<protein>
    <recommendedName>
        <fullName evidence="12 13">GPI alpha-1,4-mannosyltransferase I, catalytic subunit</fullName>
        <ecNumber evidence="13">2.4.1.-</ecNumber>
    </recommendedName>
    <alternativeName>
        <fullName evidence="13">GPI mannosyltransferase I</fullName>
    </alternativeName>
</protein>
<keyword evidence="10 13" id="KW-0472">Membrane</keyword>
<dbReference type="EMBL" id="LR824029">
    <property type="protein sequence ID" value="CAD0206082.1"/>
    <property type="molecule type" value="Genomic_DNA"/>
</dbReference>
<sequence length="423" mass="48699">MLEFLNLPLSYHLVAGAFIRLMLIFYADYHDDIYDVPYTDVDYKVFSDAARHVVNGNSPYNRHTYRYSPLIAYMLVPNMFLGKNFGKLLFSSFDIFITMAVKTLVEHQLGPKSILTRIPSYCAMIWLYNPMSIGISTRGNADSVPCYFIVLSLLFLQTDLMKGLKKYALSGFLLGVAIHLRLYPLAFSFPMYLSISTSKVTRSTTLRDGMLLLWPNKNQLALAGSCMATLLFLTYGMYALYGYEFLFETYIYHLFRKDTRHNFSVLFYYSYLSMELMGFDFVKVISQIFEASILFLISLKFGPDPKNLPFAMFCQAVVLVAFNSVMTSQYFVWFLSLLPVVVHSFNMPKSRALLLGIIWVTAQGAWLFYAYLLEFKCREVFILLWLKSIVFFCANIFILVQLVKSYVPGYGFGQISSIKTKVK</sequence>
<feature type="transmembrane region" description="Helical" evidence="13">
    <location>
        <begin position="262"/>
        <end position="279"/>
    </location>
</feature>
<keyword evidence="4 13" id="KW-0337">GPI-anchor biosynthesis</keyword>
<dbReference type="GO" id="GO:1990529">
    <property type="term" value="C:glycosylphosphatidylinositol-mannosyltransferase I complex"/>
    <property type="evidence" value="ECO:0007669"/>
    <property type="project" value="TreeGrafter"/>
</dbReference>
<evidence type="ECO:0000256" key="12">
    <source>
        <dbReference type="ARBA" id="ARBA00093608"/>
    </source>
</evidence>
<dbReference type="Proteomes" id="UP001154114">
    <property type="component" value="Chromosome 26"/>
</dbReference>
<evidence type="ECO:0000256" key="9">
    <source>
        <dbReference type="ARBA" id="ARBA00022989"/>
    </source>
</evidence>
<evidence type="ECO:0000256" key="1">
    <source>
        <dbReference type="ARBA" id="ARBA00004477"/>
    </source>
</evidence>
<dbReference type="PANTHER" id="PTHR12886">
    <property type="entry name" value="PIG-M MANNOSYLTRANSFERASE"/>
    <property type="match status" value="1"/>
</dbReference>
<keyword evidence="7 13" id="KW-0812">Transmembrane</keyword>
<feature type="transmembrane region" description="Helical" evidence="13">
    <location>
        <begin position="352"/>
        <end position="373"/>
    </location>
</feature>
<comment type="pathway">
    <text evidence="2 13">Glycolipid biosynthesis; glycosylphosphatidylinositol-anchor biosynthesis.</text>
</comment>
<proteinExistence type="inferred from homology"/>
<feature type="transmembrane region" description="Helical" evidence="13">
    <location>
        <begin position="380"/>
        <end position="403"/>
    </location>
</feature>